<keyword evidence="1" id="KW-1133">Transmembrane helix</keyword>
<dbReference type="InterPro" id="IPR051599">
    <property type="entry name" value="Cell_Envelope_Assoc"/>
</dbReference>
<dbReference type="PANTHER" id="PTHR30336:SF4">
    <property type="entry name" value="ENVELOPE BIOGENESIS FACTOR ELYC"/>
    <property type="match status" value="1"/>
</dbReference>
<organism evidence="3 4">
    <name type="scientific">Pedobacter ureilyticus</name>
    <dbReference type="NCBI Taxonomy" id="1393051"/>
    <lineage>
        <taxon>Bacteria</taxon>
        <taxon>Pseudomonadati</taxon>
        <taxon>Bacteroidota</taxon>
        <taxon>Sphingobacteriia</taxon>
        <taxon>Sphingobacteriales</taxon>
        <taxon>Sphingobacteriaceae</taxon>
        <taxon>Pedobacter</taxon>
    </lineage>
</organism>
<dbReference type="InterPro" id="IPR003848">
    <property type="entry name" value="DUF218"/>
</dbReference>
<reference evidence="3 4" key="1">
    <citation type="submission" date="2024-12" db="EMBL/GenBank/DDBJ databases">
        <authorList>
            <person name="Hu S."/>
        </authorList>
    </citation>
    <scope>NUCLEOTIDE SEQUENCE [LARGE SCALE GENOMIC DNA]</scope>
    <source>
        <strain evidence="3 4">THG-T11</strain>
    </source>
</reference>
<evidence type="ECO:0000259" key="2">
    <source>
        <dbReference type="Pfam" id="PF02698"/>
    </source>
</evidence>
<dbReference type="PANTHER" id="PTHR30336">
    <property type="entry name" value="INNER MEMBRANE PROTEIN, PROBABLE PERMEASE"/>
    <property type="match status" value="1"/>
</dbReference>
<keyword evidence="1" id="KW-0472">Membrane</keyword>
<proteinExistence type="predicted"/>
<feature type="transmembrane region" description="Helical" evidence="1">
    <location>
        <begin position="39"/>
        <end position="62"/>
    </location>
</feature>
<evidence type="ECO:0000313" key="4">
    <source>
        <dbReference type="Proteomes" id="UP001517247"/>
    </source>
</evidence>
<dbReference type="EMBL" id="SSHJ02000001">
    <property type="protein sequence ID" value="MFN0254690.1"/>
    <property type="molecule type" value="Genomic_DNA"/>
</dbReference>
<keyword evidence="1" id="KW-0812">Transmembrane</keyword>
<dbReference type="Pfam" id="PF02698">
    <property type="entry name" value="DUF218"/>
    <property type="match status" value="1"/>
</dbReference>
<name>A0ABW9J3W4_9SPHI</name>
<dbReference type="InterPro" id="IPR014729">
    <property type="entry name" value="Rossmann-like_a/b/a_fold"/>
</dbReference>
<feature type="domain" description="DUF218" evidence="2">
    <location>
        <begin position="78"/>
        <end position="240"/>
    </location>
</feature>
<protein>
    <submittedName>
        <fullName evidence="3">YdcF family protein</fullName>
    </submittedName>
</protein>
<evidence type="ECO:0000313" key="3">
    <source>
        <dbReference type="EMBL" id="MFN0254690.1"/>
    </source>
</evidence>
<comment type="caution">
    <text evidence="3">The sequence shown here is derived from an EMBL/GenBank/DDBJ whole genome shotgun (WGS) entry which is preliminary data.</text>
</comment>
<keyword evidence="4" id="KW-1185">Reference proteome</keyword>
<sequence>MSFFLSKFLLFIIRPLVWLVVLALYSLFSKSRRNKKRALITLIVLFVFLSNNFILVTVASWYEPKSYPNKHYDIGLLLGGFSSYNESTKSLTTEFAGDRLTQTIRLYQEGKIDRILMSGGSGGFLEKNPPEATYTDAYLKAIRIPDSAVIIEKESRNTKENFQYAAKILYTLNKPDAKILVITSAWHIPRTKLLAEKQGLKNVDYYSTNSLVDNYSMEDYLIPQAKALEGWEFLLKEWVGYVVTKLGIT</sequence>
<evidence type="ECO:0000256" key="1">
    <source>
        <dbReference type="SAM" id="Phobius"/>
    </source>
</evidence>
<dbReference type="Gene3D" id="3.40.50.620">
    <property type="entry name" value="HUPs"/>
    <property type="match status" value="1"/>
</dbReference>
<accession>A0ABW9J3W4</accession>
<dbReference type="RefSeq" id="WP_138721828.1">
    <property type="nucleotide sequence ID" value="NZ_SSHJ02000001.1"/>
</dbReference>
<gene>
    <name evidence="3" type="ORF">E6A44_003855</name>
</gene>
<feature type="transmembrane region" description="Helical" evidence="1">
    <location>
        <begin position="6"/>
        <end position="27"/>
    </location>
</feature>
<dbReference type="CDD" id="cd06259">
    <property type="entry name" value="YdcF-like"/>
    <property type="match status" value="1"/>
</dbReference>
<dbReference type="Proteomes" id="UP001517247">
    <property type="component" value="Unassembled WGS sequence"/>
</dbReference>